<reference evidence="1 2" key="1">
    <citation type="submission" date="2019-02" db="EMBL/GenBank/DDBJ databases">
        <title>Complete Genome Sequence of Desulfovibrio desulfuricans IC1, a Sulfonate Utilizing Anaerobe.</title>
        <authorList>
            <person name="Day L.A."/>
            <person name="De Leon K.B."/>
            <person name="Wall J.D."/>
        </authorList>
    </citation>
    <scope>NUCLEOTIDE SEQUENCE [LARGE SCALE GENOMIC DNA]</scope>
    <source>
        <strain evidence="1 2">IC1</strain>
    </source>
</reference>
<protein>
    <submittedName>
        <fullName evidence="1">Uncharacterized protein</fullName>
    </submittedName>
</protein>
<dbReference type="NCBIfam" id="NF033940">
    <property type="entry name" value="ErpA_rel"/>
    <property type="match status" value="1"/>
</dbReference>
<gene>
    <name evidence="1" type="ORF">DDIC_09750</name>
</gene>
<evidence type="ECO:0000313" key="2">
    <source>
        <dbReference type="Proteomes" id="UP000297065"/>
    </source>
</evidence>
<organism evidence="1 2">
    <name type="scientific">Desulfovibrio desulfuricans</name>
    <dbReference type="NCBI Taxonomy" id="876"/>
    <lineage>
        <taxon>Bacteria</taxon>
        <taxon>Pseudomonadati</taxon>
        <taxon>Thermodesulfobacteriota</taxon>
        <taxon>Desulfovibrionia</taxon>
        <taxon>Desulfovibrionales</taxon>
        <taxon>Desulfovibrionaceae</taxon>
        <taxon>Desulfovibrio</taxon>
    </lineage>
</organism>
<dbReference type="AlphaFoldDB" id="A0A4V1CXG6"/>
<accession>A0A4V1CXG6</accession>
<proteinExistence type="predicted"/>
<dbReference type="Proteomes" id="UP000297065">
    <property type="component" value="Chromosome"/>
</dbReference>
<dbReference type="EMBL" id="CP036295">
    <property type="protein sequence ID" value="QCC86150.1"/>
    <property type="molecule type" value="Genomic_DNA"/>
</dbReference>
<dbReference type="OrthoDB" id="5459481at2"/>
<dbReference type="RefSeq" id="WP_136400258.1">
    <property type="nucleotide sequence ID" value="NZ_CP036295.1"/>
</dbReference>
<sequence length="97" mass="10796">MFTVTIDDAMLQKLRTMLEEEDEGTCVRLREYKVGGGCHSKITLGLGMDAADEEEDVQTRIHDVPFVAEKDFLLKHGNEFSLSFSEDKGVVVTATAE</sequence>
<name>A0A4V1CXG6_DESDE</name>
<evidence type="ECO:0000313" key="1">
    <source>
        <dbReference type="EMBL" id="QCC86150.1"/>
    </source>
</evidence>